<keyword evidence="2" id="KW-0238">DNA-binding</keyword>
<evidence type="ECO:0000313" key="10">
    <source>
        <dbReference type="Proteomes" id="UP000494040"/>
    </source>
</evidence>
<feature type="compositionally biased region" description="Basic and acidic residues" evidence="7">
    <location>
        <begin position="173"/>
        <end position="186"/>
    </location>
</feature>
<protein>
    <recommendedName>
        <fullName evidence="8">BZIP domain-containing protein</fullName>
    </recommendedName>
</protein>
<dbReference type="InterPro" id="IPR047167">
    <property type="entry name" value="NFE2-like"/>
</dbReference>
<feature type="compositionally biased region" description="Polar residues" evidence="7">
    <location>
        <begin position="481"/>
        <end position="514"/>
    </location>
</feature>
<proteinExistence type="predicted"/>
<evidence type="ECO:0000256" key="3">
    <source>
        <dbReference type="ARBA" id="ARBA00023159"/>
    </source>
</evidence>
<dbReference type="Gene3D" id="1.10.880.10">
    <property type="entry name" value="Transcription factor, Skn-1-like, DNA-binding domain"/>
    <property type="match status" value="1"/>
</dbReference>
<dbReference type="InterPro" id="IPR004827">
    <property type="entry name" value="bZIP"/>
</dbReference>
<dbReference type="EnsemblMetazoa" id="XM_024227769.1">
    <property type="protein sequence ID" value="XP_024083537.1"/>
    <property type="gene ID" value="LOC106670919"/>
</dbReference>
<dbReference type="AlphaFoldDB" id="A0A8I6SHR6"/>
<feature type="region of interest" description="Disordered" evidence="7">
    <location>
        <begin position="654"/>
        <end position="687"/>
    </location>
</feature>
<name>A0A8I6SHR6_CIMLE</name>
<evidence type="ECO:0000256" key="2">
    <source>
        <dbReference type="ARBA" id="ARBA00023125"/>
    </source>
</evidence>
<feature type="domain" description="BZIP" evidence="8">
    <location>
        <begin position="722"/>
        <end position="785"/>
    </location>
</feature>
<feature type="region of interest" description="Disordered" evidence="7">
    <location>
        <begin position="825"/>
        <end position="845"/>
    </location>
</feature>
<feature type="compositionally biased region" description="Polar residues" evidence="7">
    <location>
        <begin position="154"/>
        <end position="163"/>
    </location>
</feature>
<dbReference type="PROSITE" id="PS00036">
    <property type="entry name" value="BZIP_BASIC"/>
    <property type="match status" value="1"/>
</dbReference>
<feature type="region of interest" description="Disordered" evidence="7">
    <location>
        <begin position="476"/>
        <end position="522"/>
    </location>
</feature>
<keyword evidence="5" id="KW-0539">Nucleus</keyword>
<dbReference type="InterPro" id="IPR008917">
    <property type="entry name" value="TF_DNA-bd_sf"/>
</dbReference>
<feature type="region of interest" description="Disordered" evidence="7">
    <location>
        <begin position="337"/>
        <end position="391"/>
    </location>
</feature>
<dbReference type="GO" id="GO:0000981">
    <property type="term" value="F:DNA-binding transcription factor activity, RNA polymerase II-specific"/>
    <property type="evidence" value="ECO:0007669"/>
    <property type="project" value="TreeGrafter"/>
</dbReference>
<keyword evidence="1" id="KW-0805">Transcription regulation</keyword>
<feature type="compositionally biased region" description="Basic residues" evidence="7">
    <location>
        <begin position="340"/>
        <end position="352"/>
    </location>
</feature>
<dbReference type="KEGG" id="clec:106670919"/>
<reference evidence="9" key="1">
    <citation type="submission" date="2022-01" db="UniProtKB">
        <authorList>
            <consortium name="EnsemblMetazoa"/>
        </authorList>
    </citation>
    <scope>IDENTIFICATION</scope>
</reference>
<dbReference type="GO" id="GO:0005634">
    <property type="term" value="C:nucleus"/>
    <property type="evidence" value="ECO:0007669"/>
    <property type="project" value="TreeGrafter"/>
</dbReference>
<evidence type="ECO:0000256" key="4">
    <source>
        <dbReference type="ARBA" id="ARBA00023163"/>
    </source>
</evidence>
<dbReference type="GeneID" id="106670919"/>
<dbReference type="RefSeq" id="XP_024083529.1">
    <property type="nucleotide sequence ID" value="XM_024227761.1"/>
</dbReference>
<organism evidence="9 10">
    <name type="scientific">Cimex lectularius</name>
    <name type="common">Bed bug</name>
    <name type="synonym">Acanthia lectularia</name>
    <dbReference type="NCBI Taxonomy" id="79782"/>
    <lineage>
        <taxon>Eukaryota</taxon>
        <taxon>Metazoa</taxon>
        <taxon>Ecdysozoa</taxon>
        <taxon>Arthropoda</taxon>
        <taxon>Hexapoda</taxon>
        <taxon>Insecta</taxon>
        <taxon>Pterygota</taxon>
        <taxon>Neoptera</taxon>
        <taxon>Paraneoptera</taxon>
        <taxon>Hemiptera</taxon>
        <taxon>Heteroptera</taxon>
        <taxon>Panheteroptera</taxon>
        <taxon>Cimicomorpha</taxon>
        <taxon>Cimicidae</taxon>
        <taxon>Cimex</taxon>
    </lineage>
</organism>
<keyword evidence="10" id="KW-1185">Reference proteome</keyword>
<dbReference type="PANTHER" id="PTHR24411">
    <property type="entry name" value="NUCLEAR FACTOR ERYTHROID 2-RELATED FACTOR"/>
    <property type="match status" value="1"/>
</dbReference>
<dbReference type="InterPro" id="IPR004826">
    <property type="entry name" value="bZIP_Maf"/>
</dbReference>
<evidence type="ECO:0000256" key="5">
    <source>
        <dbReference type="ARBA" id="ARBA00023242"/>
    </source>
</evidence>
<accession>A0A8I6SHR6</accession>
<dbReference type="Proteomes" id="UP000494040">
    <property type="component" value="Unassembled WGS sequence"/>
</dbReference>
<feature type="region of interest" description="Disordered" evidence="7">
    <location>
        <begin position="154"/>
        <end position="237"/>
    </location>
</feature>
<dbReference type="FunFam" id="1.10.880.10:FF:000004">
    <property type="entry name" value="Nuclear factor, erythroid 2"/>
    <property type="match status" value="1"/>
</dbReference>
<evidence type="ECO:0000313" key="9">
    <source>
        <dbReference type="EnsemblMetazoa" id="XP_024083537.1"/>
    </source>
</evidence>
<dbReference type="CDD" id="cd14698">
    <property type="entry name" value="bZIP_CNC"/>
    <property type="match status" value="1"/>
</dbReference>
<feature type="compositionally biased region" description="Basic and acidic residues" evidence="7">
    <location>
        <begin position="664"/>
        <end position="686"/>
    </location>
</feature>
<feature type="compositionally biased region" description="Polar residues" evidence="7">
    <location>
        <begin position="373"/>
        <end position="391"/>
    </location>
</feature>
<keyword evidence="4" id="KW-0804">Transcription</keyword>
<dbReference type="SMART" id="SM00338">
    <property type="entry name" value="BRLZ"/>
    <property type="match status" value="1"/>
</dbReference>
<keyword evidence="3" id="KW-0010">Activator</keyword>
<dbReference type="CTD" id="42743"/>
<dbReference type="RefSeq" id="XP_024083534.1">
    <property type="nucleotide sequence ID" value="XM_024227766.1"/>
</dbReference>
<dbReference type="Pfam" id="PF03131">
    <property type="entry name" value="bZIP_Maf"/>
    <property type="match status" value="1"/>
</dbReference>
<dbReference type="OMA" id="DAFDCRG"/>
<feature type="compositionally biased region" description="Basic residues" evidence="7">
    <location>
        <begin position="836"/>
        <end position="845"/>
    </location>
</feature>
<dbReference type="RefSeq" id="XP_024083537.1">
    <property type="nucleotide sequence ID" value="XM_024227769.1"/>
</dbReference>
<dbReference type="OrthoDB" id="7458135at2759"/>
<dbReference type="EnsemblMetazoa" id="XM_024227761.1">
    <property type="protein sequence ID" value="XP_024083529.1"/>
    <property type="gene ID" value="LOC106670919"/>
</dbReference>
<evidence type="ECO:0000259" key="8">
    <source>
        <dbReference type="PROSITE" id="PS50217"/>
    </source>
</evidence>
<dbReference type="EnsemblMetazoa" id="XM_024227766.1">
    <property type="protein sequence ID" value="XP_024083534.1"/>
    <property type="gene ID" value="LOC106670919"/>
</dbReference>
<dbReference type="GO" id="GO:0000978">
    <property type="term" value="F:RNA polymerase II cis-regulatory region sequence-specific DNA binding"/>
    <property type="evidence" value="ECO:0007669"/>
    <property type="project" value="InterPro"/>
</dbReference>
<dbReference type="PANTHER" id="PTHR24411:SF55">
    <property type="entry name" value="SEGMENTATION PROTEIN CAP'N'COLLAR"/>
    <property type="match status" value="1"/>
</dbReference>
<evidence type="ECO:0000256" key="7">
    <source>
        <dbReference type="SAM" id="MobiDB-lite"/>
    </source>
</evidence>
<evidence type="ECO:0000256" key="6">
    <source>
        <dbReference type="SAM" id="Coils"/>
    </source>
</evidence>
<keyword evidence="6" id="KW-0175">Coiled coil</keyword>
<feature type="coiled-coil region" evidence="6">
    <location>
        <begin position="747"/>
        <end position="774"/>
    </location>
</feature>
<evidence type="ECO:0000256" key="1">
    <source>
        <dbReference type="ARBA" id="ARBA00023015"/>
    </source>
</evidence>
<sequence length="845" mass="95324">MLCLKKVYSDDLLQLAILLSLLRADNRFSLIEAPAVGVGSSYDSWDIGRSMITSETRIHPKAVDSIMLREQELLNELNSLGRYGSLWQDVTAYMGLTNIDPIASTSSSPEQTRDFLDIKEEPDDDNLTQEDMDLIEILWKQDVDMGFSLEESQALQNQLSSDPTQEKIGYSKITKESADPEIKKETDNDEKEAEPWPAKSYTIDLETGEYILKEERSNSPSEELSEDEPPSALLPDPDFSLEEALELIGLNDGIEGLLDRDGAGDEPNETGEEVIDEEIEAVTNQLQQELDIFTDMIQTPSYHPRHYQGRVGYSRTVSMEQRWQDLASLLSLPESQHYPHNLHHHHHNHHHPMSPYHHGSDTKTMAHPPNPTGPESQPHYSSSLGTNNNVGSAVASSMNLMTNSSEPMVNEAAGVTFKMENNNDMMYYQQNGTTEMNHNSTEGFLSSILNDEDLQLMDMAMNEGLYTMRMLEGATGGSNTAGGDSDSAVSSMGSERVPSLTSDTEWMETNSDSGHTPADHYPSDYSSSAFSKYRWYDYGCSRQLSGESSRGQPVAQKKHHMYGKRVFHEQTPNSTVNGACLPLKSEGNTAPAVLPPHVSPYQSPPLDVVRNVSQPELKYSCSVEFSRQNLVPHGGLRSNPAQIAAHNHTYHILPESCGMQQRPLTRDKKSKKSEEEQHLSRDERRARSLNIPMAVDDIINLPMDEFNERLSKYDLSENQLSLIRDIRRRGKNKVAAQNCRKRKLDQILSLADEVRQMKERKQRLLHERQVLLSESNRIKSKFSQLYRHIFQSLRDADGNPYSPYEWSLQQTADGSVIVVPRGNQTMLDQTDPLPTRKPHDHQRTP</sequence>
<dbReference type="SUPFAM" id="SSF47454">
    <property type="entry name" value="A DNA-binding domain in eukaryotic transcription factors"/>
    <property type="match status" value="1"/>
</dbReference>
<dbReference type="PROSITE" id="PS50217">
    <property type="entry name" value="BZIP"/>
    <property type="match status" value="1"/>
</dbReference>